<dbReference type="AlphaFoldDB" id="W0E0R7"/>
<dbReference type="Pfam" id="PF04325">
    <property type="entry name" value="DUF465"/>
    <property type="match status" value="1"/>
</dbReference>
<proteinExistence type="predicted"/>
<dbReference type="eggNOG" id="COG2841">
    <property type="taxonomic scope" value="Bacteria"/>
</dbReference>
<dbReference type="RefSeq" id="WP_005223523.1">
    <property type="nucleotide sequence ID" value="NZ_CP007031.1"/>
</dbReference>
<dbReference type="OrthoDB" id="1263265at2"/>
<dbReference type="HOGENOM" id="CLU_165482_0_0_6"/>
<organism evidence="1 2">
    <name type="scientific">Marichromatium purpuratum 984</name>
    <dbReference type="NCBI Taxonomy" id="765910"/>
    <lineage>
        <taxon>Bacteria</taxon>
        <taxon>Pseudomonadati</taxon>
        <taxon>Pseudomonadota</taxon>
        <taxon>Gammaproteobacteria</taxon>
        <taxon>Chromatiales</taxon>
        <taxon>Chromatiaceae</taxon>
        <taxon>Marichromatium</taxon>
    </lineage>
</organism>
<dbReference type="Gene3D" id="6.10.280.50">
    <property type="match status" value="1"/>
</dbReference>
<evidence type="ECO:0008006" key="3">
    <source>
        <dbReference type="Google" id="ProtNLM"/>
    </source>
</evidence>
<sequence>MLGESHDLLHEFPDLHTRIAVLRARDPGFARLMDEYDELDVRVRQLEELGAPVADDTLEVLKKRRLQLKDQLYAQLRA</sequence>
<gene>
    <name evidence="1" type="ORF">MARPU_11970</name>
</gene>
<keyword evidence="2" id="KW-1185">Reference proteome</keyword>
<name>W0E0R7_MARPU</name>
<evidence type="ECO:0000313" key="2">
    <source>
        <dbReference type="Proteomes" id="UP000005275"/>
    </source>
</evidence>
<protein>
    <recommendedName>
        <fullName evidence="3">GTP-binding protein</fullName>
    </recommendedName>
</protein>
<evidence type="ECO:0000313" key="1">
    <source>
        <dbReference type="EMBL" id="AHF04480.1"/>
    </source>
</evidence>
<dbReference type="STRING" id="765910.MARPU_11970"/>
<dbReference type="Proteomes" id="UP000005275">
    <property type="component" value="Chromosome"/>
</dbReference>
<dbReference type="InterPro" id="IPR007420">
    <property type="entry name" value="DUF465"/>
</dbReference>
<dbReference type="KEGG" id="mpur:MARPU_11970"/>
<dbReference type="InterPro" id="IPR038444">
    <property type="entry name" value="DUF465_sf"/>
</dbReference>
<reference evidence="1 2" key="1">
    <citation type="submission" date="2013-12" db="EMBL/GenBank/DDBJ databases">
        <authorList>
            <consortium name="DOE Joint Genome Institute"/>
            <person name="Bryant D.A."/>
            <person name="Huntemann M."/>
            <person name="Han J."/>
            <person name="Chen A."/>
            <person name="Kyrpides N."/>
            <person name="Mavromatis K."/>
            <person name="Markowitz V."/>
            <person name="Palaniappan K."/>
            <person name="Ivanova N."/>
            <person name="Schaumberg A."/>
            <person name="Pati A."/>
            <person name="Liolios K."/>
            <person name="Nordberg H.P."/>
            <person name="Cantor M.N."/>
            <person name="Hua S.X."/>
            <person name="Woyke T."/>
        </authorList>
    </citation>
    <scope>NUCLEOTIDE SEQUENCE [LARGE SCALE GENOMIC DNA]</scope>
    <source>
        <strain evidence="1 2">984</strain>
    </source>
</reference>
<dbReference type="EMBL" id="CP007031">
    <property type="protein sequence ID" value="AHF04480.1"/>
    <property type="molecule type" value="Genomic_DNA"/>
</dbReference>
<accession>W0E0R7</accession>